<evidence type="ECO:0000256" key="11">
    <source>
        <dbReference type="ARBA" id="ARBA00023277"/>
    </source>
</evidence>
<keyword evidence="10" id="KW-1015">Disulfide bond</keyword>
<reference evidence="17 18" key="1">
    <citation type="submission" date="2016-09" db="EMBL/GenBank/DDBJ databases">
        <authorList>
            <person name="Capua I."/>
            <person name="De Benedictis P."/>
            <person name="Joannis T."/>
            <person name="Lombin L.H."/>
            <person name="Cattoli G."/>
        </authorList>
    </citation>
    <scope>NUCLEOTIDE SEQUENCE [LARGE SCALE GENOMIC DNA]</scope>
    <source>
        <strain evidence="17 18">IMI 309357</strain>
    </source>
</reference>
<evidence type="ECO:0000259" key="16">
    <source>
        <dbReference type="Pfam" id="PF03443"/>
    </source>
</evidence>
<protein>
    <recommendedName>
        <fullName evidence="15">lytic cellulose monooxygenase (C4-dehydrogenating)</fullName>
        <ecNumber evidence="15">1.14.99.56</ecNumber>
    </recommendedName>
</protein>
<keyword evidence="7" id="KW-0560">Oxidoreductase</keyword>
<dbReference type="GO" id="GO:0005576">
    <property type="term" value="C:extracellular region"/>
    <property type="evidence" value="ECO:0007669"/>
    <property type="project" value="UniProtKB-SubCell"/>
</dbReference>
<dbReference type="Proteomes" id="UP000176998">
    <property type="component" value="Unassembled WGS sequence"/>
</dbReference>
<comment type="similarity">
    <text evidence="13">Belongs to the polysaccharide monooxygenase AA9 family.</text>
</comment>
<dbReference type="GO" id="GO:0046872">
    <property type="term" value="F:metal ion binding"/>
    <property type="evidence" value="ECO:0007669"/>
    <property type="project" value="UniProtKB-KW"/>
</dbReference>
<name>A0A1G4BL87_9PEZI</name>
<evidence type="ECO:0000256" key="8">
    <source>
        <dbReference type="ARBA" id="ARBA00023008"/>
    </source>
</evidence>
<dbReference type="InterPro" id="IPR049892">
    <property type="entry name" value="AA9"/>
</dbReference>
<comment type="catalytic activity">
    <reaction evidence="14">
        <text>[(1-&gt;4)-beta-D-glucosyl]n+m + reduced acceptor + O2 = 4-dehydro-beta-D-glucosyl-[(1-&gt;4)-beta-D-glucosyl]n-1 + [(1-&gt;4)-beta-D-glucosyl]m + acceptor + H2O.</text>
        <dbReference type="EC" id="1.14.99.56"/>
    </reaction>
</comment>
<organism evidence="17 18">
    <name type="scientific">Colletotrichum orchidophilum</name>
    <dbReference type="NCBI Taxonomy" id="1209926"/>
    <lineage>
        <taxon>Eukaryota</taxon>
        <taxon>Fungi</taxon>
        <taxon>Dikarya</taxon>
        <taxon>Ascomycota</taxon>
        <taxon>Pezizomycotina</taxon>
        <taxon>Sordariomycetes</taxon>
        <taxon>Hypocreomycetidae</taxon>
        <taxon>Glomerellales</taxon>
        <taxon>Glomerellaceae</taxon>
        <taxon>Colletotrichum</taxon>
    </lineage>
</organism>
<evidence type="ECO:0000256" key="3">
    <source>
        <dbReference type="ARBA" id="ARBA00022525"/>
    </source>
</evidence>
<evidence type="ECO:0000256" key="13">
    <source>
        <dbReference type="ARBA" id="ARBA00044502"/>
    </source>
</evidence>
<keyword evidence="18" id="KW-1185">Reference proteome</keyword>
<evidence type="ECO:0000256" key="10">
    <source>
        <dbReference type="ARBA" id="ARBA00023157"/>
    </source>
</evidence>
<evidence type="ECO:0000256" key="2">
    <source>
        <dbReference type="ARBA" id="ARBA00004613"/>
    </source>
</evidence>
<dbReference type="GO" id="GO:0030245">
    <property type="term" value="P:cellulose catabolic process"/>
    <property type="evidence" value="ECO:0007669"/>
    <property type="project" value="UniProtKB-KW"/>
</dbReference>
<proteinExistence type="inferred from homology"/>
<dbReference type="Gene3D" id="2.70.50.70">
    <property type="match status" value="1"/>
</dbReference>
<dbReference type="OrthoDB" id="4849160at2759"/>
<evidence type="ECO:0000313" key="18">
    <source>
        <dbReference type="Proteomes" id="UP000176998"/>
    </source>
</evidence>
<keyword evidence="8" id="KW-0186">Copper</keyword>
<comment type="caution">
    <text evidence="17">The sequence shown here is derived from an EMBL/GenBank/DDBJ whole genome shotgun (WGS) entry which is preliminary data.</text>
</comment>
<keyword evidence="6" id="KW-0136">Cellulose degradation</keyword>
<evidence type="ECO:0000256" key="5">
    <source>
        <dbReference type="ARBA" id="ARBA00022729"/>
    </source>
</evidence>
<dbReference type="PANTHER" id="PTHR33353">
    <property type="entry name" value="PUTATIVE (AFU_ORTHOLOGUE AFUA_1G12560)-RELATED"/>
    <property type="match status" value="1"/>
</dbReference>
<dbReference type="EMBL" id="MJBS01000015">
    <property type="protein sequence ID" value="OHF02066.1"/>
    <property type="molecule type" value="Genomic_DNA"/>
</dbReference>
<dbReference type="EC" id="1.14.99.56" evidence="15"/>
<evidence type="ECO:0000256" key="4">
    <source>
        <dbReference type="ARBA" id="ARBA00022723"/>
    </source>
</evidence>
<keyword evidence="4" id="KW-0479">Metal-binding</keyword>
<dbReference type="GeneID" id="34555805"/>
<gene>
    <name evidence="17" type="ORF">CORC01_02645</name>
</gene>
<evidence type="ECO:0000313" key="17">
    <source>
        <dbReference type="EMBL" id="OHF02066.1"/>
    </source>
</evidence>
<keyword evidence="3" id="KW-0964">Secreted</keyword>
<keyword evidence="12" id="KW-0624">Polysaccharide degradation</keyword>
<feature type="domain" description="Auxiliary Activity family 9 catalytic" evidence="16">
    <location>
        <begin position="34"/>
        <end position="150"/>
    </location>
</feature>
<dbReference type="InterPro" id="IPR005103">
    <property type="entry name" value="AA9_LPMO"/>
</dbReference>
<keyword evidence="11" id="KW-0119">Carbohydrate metabolism</keyword>
<sequence>MRRSADHLLLQEGDSLNDIQLDATMPGSGFAPSSTIASRRCSKFINVTNELVHAPVPAGDTIDLQWQGWPKSHHGAVITYLTFCGSDAGSCESINKTKLAFFAIDKVGIDDPNANATSSATAWGIWASDILFRNNATWVMRIAPTITPGYRCAVC</sequence>
<evidence type="ECO:0000256" key="9">
    <source>
        <dbReference type="ARBA" id="ARBA00023033"/>
    </source>
</evidence>
<evidence type="ECO:0000256" key="15">
    <source>
        <dbReference type="ARBA" id="ARBA00047174"/>
    </source>
</evidence>
<comment type="subcellular location">
    <subcellularLocation>
        <location evidence="2">Secreted</location>
    </subcellularLocation>
</comment>
<dbReference type="AlphaFoldDB" id="A0A1G4BL87"/>
<dbReference type="RefSeq" id="XP_022479208.1">
    <property type="nucleotide sequence ID" value="XM_022614295.1"/>
</dbReference>
<dbReference type="Pfam" id="PF03443">
    <property type="entry name" value="AA9"/>
    <property type="match status" value="1"/>
</dbReference>
<accession>A0A1G4BL87</accession>
<dbReference type="STRING" id="1209926.A0A1G4BL87"/>
<evidence type="ECO:0000256" key="14">
    <source>
        <dbReference type="ARBA" id="ARBA00045077"/>
    </source>
</evidence>
<dbReference type="GO" id="GO:0004497">
    <property type="term" value="F:monooxygenase activity"/>
    <property type="evidence" value="ECO:0007669"/>
    <property type="project" value="UniProtKB-KW"/>
</dbReference>
<comment type="cofactor">
    <cofactor evidence="1">
        <name>Cu(2+)</name>
        <dbReference type="ChEBI" id="CHEBI:29036"/>
    </cofactor>
</comment>
<evidence type="ECO:0000256" key="7">
    <source>
        <dbReference type="ARBA" id="ARBA00023002"/>
    </source>
</evidence>
<keyword evidence="5" id="KW-0732">Signal</keyword>
<dbReference type="PANTHER" id="PTHR33353:SF36">
    <property type="entry name" value="ENDO-BETA-1,4-GLUCANASE D"/>
    <property type="match status" value="1"/>
</dbReference>
<evidence type="ECO:0000256" key="1">
    <source>
        <dbReference type="ARBA" id="ARBA00001973"/>
    </source>
</evidence>
<evidence type="ECO:0000256" key="6">
    <source>
        <dbReference type="ARBA" id="ARBA00023001"/>
    </source>
</evidence>
<evidence type="ECO:0000256" key="12">
    <source>
        <dbReference type="ARBA" id="ARBA00023326"/>
    </source>
</evidence>
<keyword evidence="9" id="KW-0503">Monooxygenase</keyword>